<sequence length="336" mass="36843">MEENNWDLQAVVRSCCFSEQTASTAPEPFPPFETPPLQPPLPAIKEEKAVEVGGAAADGFLFHRLLDASNGGKVQDLSDLYISFLPQIVPEKSDKVTPVLPVPLLVPPQANLISSVPHFGRQPSRPSSQTPRSKRRKNQQKKTVCQVPADRAASADMWAWRKYGQKPIKGSPYPRGYYKCSSLKGCLARKQVERSRTDPSMLIITYTAEHNHPAPTHRNSLAGTTRHVSSSHQPPCQTSPDGKSEEKLCDEMLADPEASLEDGDDEEESEEGMIKVEDMELICEDDVLFMDNTSNIFEGSGASANNKGLFDENDVFGDRPWMVKGESNAAATAGGC</sequence>
<keyword evidence="5" id="KW-0539">Nucleus</keyword>
<dbReference type="GO" id="GO:0003700">
    <property type="term" value="F:DNA-binding transcription factor activity"/>
    <property type="evidence" value="ECO:0007669"/>
    <property type="project" value="InterPro"/>
</dbReference>
<comment type="caution">
    <text evidence="9">The sequence shown here is derived from an EMBL/GenBank/DDBJ whole genome shotgun (WGS) entry which is preliminary data.</text>
</comment>
<dbReference type="SUPFAM" id="SSF118290">
    <property type="entry name" value="WRKY DNA-binding domain"/>
    <property type="match status" value="1"/>
</dbReference>
<dbReference type="EMBL" id="SWLB01000015">
    <property type="protein sequence ID" value="KAF3328658.1"/>
    <property type="molecule type" value="Genomic_DNA"/>
</dbReference>
<dbReference type="AlphaFoldDB" id="A0A833R1T4"/>
<dbReference type="Pfam" id="PF03106">
    <property type="entry name" value="WRKY"/>
    <property type="match status" value="1"/>
</dbReference>
<protein>
    <submittedName>
        <fullName evidence="9">WRKY transcription factor 22-like protein</fullName>
    </submittedName>
</protein>
<dbReference type="GO" id="GO:0000976">
    <property type="term" value="F:transcription cis-regulatory region binding"/>
    <property type="evidence" value="ECO:0007669"/>
    <property type="project" value="TreeGrafter"/>
</dbReference>
<dbReference type="SMART" id="SM00774">
    <property type="entry name" value="WRKY"/>
    <property type="match status" value="1"/>
</dbReference>
<dbReference type="GO" id="GO:0005634">
    <property type="term" value="C:nucleus"/>
    <property type="evidence" value="ECO:0007669"/>
    <property type="project" value="UniProtKB-SubCell"/>
</dbReference>
<evidence type="ECO:0000313" key="10">
    <source>
        <dbReference type="Proteomes" id="UP000623129"/>
    </source>
</evidence>
<proteinExistence type="inferred from homology"/>
<organism evidence="9 10">
    <name type="scientific">Carex littledalei</name>
    <dbReference type="NCBI Taxonomy" id="544730"/>
    <lineage>
        <taxon>Eukaryota</taxon>
        <taxon>Viridiplantae</taxon>
        <taxon>Streptophyta</taxon>
        <taxon>Embryophyta</taxon>
        <taxon>Tracheophyta</taxon>
        <taxon>Spermatophyta</taxon>
        <taxon>Magnoliopsida</taxon>
        <taxon>Liliopsida</taxon>
        <taxon>Poales</taxon>
        <taxon>Cyperaceae</taxon>
        <taxon>Cyperoideae</taxon>
        <taxon>Cariceae</taxon>
        <taxon>Carex</taxon>
        <taxon>Carex subgen. Euthyceras</taxon>
    </lineage>
</organism>
<dbReference type="FunFam" id="2.20.25.80:FF:000007">
    <property type="entry name" value="WRKY transcription factor 22"/>
    <property type="match status" value="1"/>
</dbReference>
<dbReference type="InterPro" id="IPR036576">
    <property type="entry name" value="WRKY_dom_sf"/>
</dbReference>
<feature type="region of interest" description="Disordered" evidence="7">
    <location>
        <begin position="211"/>
        <end position="246"/>
    </location>
</feature>
<feature type="compositionally biased region" description="Polar residues" evidence="7">
    <location>
        <begin position="217"/>
        <end position="241"/>
    </location>
</feature>
<dbReference type="PANTHER" id="PTHR32096:SF61">
    <property type="entry name" value="WRKY TRANSCRIPTION FACTOR 22"/>
    <property type="match status" value="1"/>
</dbReference>
<keyword evidence="3" id="KW-0238">DNA-binding</keyword>
<accession>A0A833R1T4</accession>
<evidence type="ECO:0000256" key="7">
    <source>
        <dbReference type="SAM" id="MobiDB-lite"/>
    </source>
</evidence>
<comment type="similarity">
    <text evidence="6">Belongs to the WRKY group II-e family.</text>
</comment>
<evidence type="ECO:0000313" key="9">
    <source>
        <dbReference type="EMBL" id="KAF3328658.1"/>
    </source>
</evidence>
<dbReference type="OrthoDB" id="662136at2759"/>
<feature type="domain" description="WRKY" evidence="8">
    <location>
        <begin position="149"/>
        <end position="215"/>
    </location>
</feature>
<dbReference type="Gene3D" id="2.20.25.80">
    <property type="entry name" value="WRKY domain"/>
    <property type="match status" value="1"/>
</dbReference>
<dbReference type="PROSITE" id="PS50811">
    <property type="entry name" value="WRKY"/>
    <property type="match status" value="1"/>
</dbReference>
<comment type="subcellular location">
    <subcellularLocation>
        <location evidence="1">Nucleus</location>
    </subcellularLocation>
</comment>
<evidence type="ECO:0000256" key="5">
    <source>
        <dbReference type="ARBA" id="ARBA00023242"/>
    </source>
</evidence>
<feature type="compositionally biased region" description="Low complexity" evidence="7">
    <location>
        <begin position="121"/>
        <end position="131"/>
    </location>
</feature>
<evidence type="ECO:0000256" key="6">
    <source>
        <dbReference type="ARBA" id="ARBA00060761"/>
    </source>
</evidence>
<dbReference type="Proteomes" id="UP000623129">
    <property type="component" value="Unassembled WGS sequence"/>
</dbReference>
<dbReference type="InterPro" id="IPR044810">
    <property type="entry name" value="WRKY_plant"/>
</dbReference>
<dbReference type="PANTHER" id="PTHR32096">
    <property type="entry name" value="WRKY TRANSCRIPTION FACTOR 30-RELATED-RELATED"/>
    <property type="match status" value="1"/>
</dbReference>
<evidence type="ECO:0000256" key="2">
    <source>
        <dbReference type="ARBA" id="ARBA00023015"/>
    </source>
</evidence>
<evidence type="ECO:0000256" key="1">
    <source>
        <dbReference type="ARBA" id="ARBA00004123"/>
    </source>
</evidence>
<keyword evidence="2" id="KW-0805">Transcription regulation</keyword>
<gene>
    <name evidence="9" type="ORF">FCM35_KLT05736</name>
</gene>
<evidence type="ECO:0000256" key="4">
    <source>
        <dbReference type="ARBA" id="ARBA00023163"/>
    </source>
</evidence>
<dbReference type="InterPro" id="IPR003657">
    <property type="entry name" value="WRKY_dom"/>
</dbReference>
<evidence type="ECO:0000259" key="8">
    <source>
        <dbReference type="PROSITE" id="PS50811"/>
    </source>
</evidence>
<keyword evidence="10" id="KW-1185">Reference proteome</keyword>
<reference evidence="9" key="1">
    <citation type="submission" date="2020-01" db="EMBL/GenBank/DDBJ databases">
        <title>Genome sequence of Kobresia littledalei, the first chromosome-level genome in the family Cyperaceae.</title>
        <authorList>
            <person name="Qu G."/>
        </authorList>
    </citation>
    <scope>NUCLEOTIDE SEQUENCE</scope>
    <source>
        <strain evidence="9">C.B.Clarke</strain>
        <tissue evidence="9">Leaf</tissue>
    </source>
</reference>
<feature type="region of interest" description="Disordered" evidence="7">
    <location>
        <begin position="115"/>
        <end position="148"/>
    </location>
</feature>
<keyword evidence="4" id="KW-0804">Transcription</keyword>
<evidence type="ECO:0000256" key="3">
    <source>
        <dbReference type="ARBA" id="ARBA00023125"/>
    </source>
</evidence>
<name>A0A833R1T4_9POAL</name>